<dbReference type="GO" id="GO:0010029">
    <property type="term" value="P:regulation of seed germination"/>
    <property type="evidence" value="ECO:0007669"/>
    <property type="project" value="EnsemblPlants"/>
</dbReference>
<dbReference type="AlphaFoldDB" id="A0A7N0UUB6"/>
<dbReference type="Pfam" id="PF02893">
    <property type="entry name" value="GRAM"/>
    <property type="match status" value="1"/>
</dbReference>
<feature type="region of interest" description="Disordered" evidence="2">
    <location>
        <begin position="1"/>
        <end position="44"/>
    </location>
</feature>
<dbReference type="GO" id="GO:0009793">
    <property type="term" value="P:embryo development ending in seed dormancy"/>
    <property type="evidence" value="ECO:0007669"/>
    <property type="project" value="EnsemblPlants"/>
</dbReference>
<comment type="similarity">
    <text evidence="1">Belongs to the GEM family.</text>
</comment>
<name>A0A7N0UUB6_KALFE</name>
<dbReference type="PANTHER" id="PTHR31969">
    <property type="entry name" value="GEM-LIKE PROTEIN 2"/>
    <property type="match status" value="1"/>
</dbReference>
<dbReference type="Gene3D" id="2.30.29.30">
    <property type="entry name" value="Pleckstrin-homology domain (PH domain)/Phosphotyrosine-binding domain (PTB)"/>
    <property type="match status" value="1"/>
</dbReference>
<dbReference type="SMART" id="SM00568">
    <property type="entry name" value="GRAM"/>
    <property type="match status" value="1"/>
</dbReference>
<evidence type="ECO:0000256" key="1">
    <source>
        <dbReference type="ARBA" id="ARBA00009414"/>
    </source>
</evidence>
<dbReference type="GO" id="GO:0009845">
    <property type="term" value="P:seed germination"/>
    <property type="evidence" value="ECO:0007669"/>
    <property type="project" value="EnsemblPlants"/>
</dbReference>
<evidence type="ECO:0000313" key="4">
    <source>
        <dbReference type="EnsemblPlants" id="Kaladp0088s0041.1.v1.1"/>
    </source>
</evidence>
<dbReference type="InterPro" id="IPR004182">
    <property type="entry name" value="GRAM"/>
</dbReference>
<proteinExistence type="inferred from homology"/>
<keyword evidence="5" id="KW-1185">Reference proteome</keyword>
<accession>A0A7N0UUB6</accession>
<dbReference type="GO" id="GO:0098755">
    <property type="term" value="P:maintenance of seed dormancy by absisic acid"/>
    <property type="evidence" value="ECO:0007669"/>
    <property type="project" value="EnsemblPlants"/>
</dbReference>
<dbReference type="InterPro" id="IPR011993">
    <property type="entry name" value="PH-like_dom_sf"/>
</dbReference>
<evidence type="ECO:0000313" key="5">
    <source>
        <dbReference type="Proteomes" id="UP000594263"/>
    </source>
</evidence>
<protein>
    <recommendedName>
        <fullName evidence="3">GRAM domain-containing protein</fullName>
    </recommendedName>
</protein>
<reference evidence="4" key="1">
    <citation type="submission" date="2021-01" db="UniProtKB">
        <authorList>
            <consortium name="EnsemblPlants"/>
        </authorList>
    </citation>
    <scope>IDENTIFICATION</scope>
</reference>
<evidence type="ECO:0000256" key="2">
    <source>
        <dbReference type="SAM" id="MobiDB-lite"/>
    </source>
</evidence>
<feature type="domain" description="GRAM" evidence="3">
    <location>
        <begin position="148"/>
        <end position="226"/>
    </location>
</feature>
<dbReference type="EnsemblPlants" id="Kaladp0088s0041.1.v1.1">
    <property type="protein sequence ID" value="Kaladp0088s0041.1.v1.1"/>
    <property type="gene ID" value="Kaladp0088s0041.v1.1"/>
</dbReference>
<dbReference type="InterPro" id="IPR037848">
    <property type="entry name" value="GEM-like"/>
</dbReference>
<sequence length="286" mass="31018">MTGTPPETKPGSQEHEAATPAPAPAAVDAGSSSGSLPTEEEKKKWGTHVMGAPAVPTVHPDNQKAALWNAGDQQQVQHQPYLLYTPVEKPPNNPLESVVQMFHSWSSKTETVARNIWHHLKTGPSVSEAAWGKVNLASKALTGGGFDALFKQIFMADPSEKLKKTFACYLSTTTGPVAGTIYLSNARVAFCSDRPLSFTAPSGQETWSYYKVSIPLGNVGTVNPVVLKDNPPEKYIQIVTIDGHDFWFMGFVNFDKAAHHLQTSVAEFRAMPYFPQAASAHNQTIA</sequence>
<dbReference type="CDD" id="cd13222">
    <property type="entry name" value="PH-GRAM_GEM"/>
    <property type="match status" value="1"/>
</dbReference>
<evidence type="ECO:0000259" key="3">
    <source>
        <dbReference type="SMART" id="SM00568"/>
    </source>
</evidence>
<dbReference type="OMA" id="TAWGKAN"/>
<dbReference type="Proteomes" id="UP000594263">
    <property type="component" value="Unplaced"/>
</dbReference>
<dbReference type="Gramene" id="Kaladp0088s0041.1.v1.1">
    <property type="protein sequence ID" value="Kaladp0088s0041.1.v1.1"/>
    <property type="gene ID" value="Kaladp0088s0041.v1.1"/>
</dbReference>
<organism evidence="4 5">
    <name type="scientific">Kalanchoe fedtschenkoi</name>
    <name type="common">Lavender scallops</name>
    <name type="synonym">South American air plant</name>
    <dbReference type="NCBI Taxonomy" id="63787"/>
    <lineage>
        <taxon>Eukaryota</taxon>
        <taxon>Viridiplantae</taxon>
        <taxon>Streptophyta</taxon>
        <taxon>Embryophyta</taxon>
        <taxon>Tracheophyta</taxon>
        <taxon>Spermatophyta</taxon>
        <taxon>Magnoliopsida</taxon>
        <taxon>eudicotyledons</taxon>
        <taxon>Gunneridae</taxon>
        <taxon>Pentapetalae</taxon>
        <taxon>Saxifragales</taxon>
        <taxon>Crassulaceae</taxon>
        <taxon>Kalanchoe</taxon>
    </lineage>
</organism>